<evidence type="ECO:0000256" key="1">
    <source>
        <dbReference type="ARBA" id="ARBA00008839"/>
    </source>
</evidence>
<feature type="compositionally biased region" description="Basic and acidic residues" evidence="3">
    <location>
        <begin position="292"/>
        <end position="303"/>
    </location>
</feature>
<dbReference type="PANTHER" id="PTHR12353:SF31">
    <property type="entry name" value="LD44824P"/>
    <property type="match status" value="1"/>
</dbReference>
<feature type="region of interest" description="Disordered" evidence="3">
    <location>
        <begin position="221"/>
        <end position="251"/>
    </location>
</feature>
<feature type="compositionally biased region" description="Polar residues" evidence="3">
    <location>
        <begin position="450"/>
        <end position="483"/>
    </location>
</feature>
<reference evidence="4 5" key="1">
    <citation type="submission" date="2022-12" db="EMBL/GenBank/DDBJ databases">
        <title>Chromosome-level genome assembly of true bugs.</title>
        <authorList>
            <person name="Ma L."/>
            <person name="Li H."/>
        </authorList>
    </citation>
    <scope>NUCLEOTIDE SEQUENCE [LARGE SCALE GENOMIC DNA]</scope>
    <source>
        <strain evidence="4">Lab_2022b</strain>
    </source>
</reference>
<comment type="caution">
    <text evidence="4">The sequence shown here is derived from an EMBL/GenBank/DDBJ whole genome shotgun (WGS) entry which is preliminary data.</text>
</comment>
<name>A0AAW1D3M9_9HEMI</name>
<feature type="compositionally biased region" description="Polar residues" evidence="3">
    <location>
        <begin position="23"/>
        <end position="32"/>
    </location>
</feature>
<dbReference type="InterPro" id="IPR005026">
    <property type="entry name" value="SAPAP"/>
</dbReference>
<evidence type="ECO:0000256" key="2">
    <source>
        <dbReference type="SAM" id="Coils"/>
    </source>
</evidence>
<feature type="region of interest" description="Disordered" evidence="3">
    <location>
        <begin position="1"/>
        <end position="41"/>
    </location>
</feature>
<dbReference type="AlphaFoldDB" id="A0AAW1D3M9"/>
<dbReference type="Pfam" id="PF03359">
    <property type="entry name" value="GKAP"/>
    <property type="match status" value="1"/>
</dbReference>
<accession>A0AAW1D3M9</accession>
<feature type="region of interest" description="Disordered" evidence="3">
    <location>
        <begin position="499"/>
        <end position="518"/>
    </location>
</feature>
<gene>
    <name evidence="4" type="ORF">O3M35_010033</name>
</gene>
<organism evidence="4 5">
    <name type="scientific">Rhynocoris fuscipes</name>
    <dbReference type="NCBI Taxonomy" id="488301"/>
    <lineage>
        <taxon>Eukaryota</taxon>
        <taxon>Metazoa</taxon>
        <taxon>Ecdysozoa</taxon>
        <taxon>Arthropoda</taxon>
        <taxon>Hexapoda</taxon>
        <taxon>Insecta</taxon>
        <taxon>Pterygota</taxon>
        <taxon>Neoptera</taxon>
        <taxon>Paraneoptera</taxon>
        <taxon>Hemiptera</taxon>
        <taxon>Heteroptera</taxon>
        <taxon>Panheteroptera</taxon>
        <taxon>Cimicomorpha</taxon>
        <taxon>Reduviidae</taxon>
        <taxon>Harpactorinae</taxon>
        <taxon>Harpactorini</taxon>
        <taxon>Rhynocoris</taxon>
    </lineage>
</organism>
<evidence type="ECO:0008006" key="6">
    <source>
        <dbReference type="Google" id="ProtNLM"/>
    </source>
</evidence>
<proteinExistence type="inferred from homology"/>
<feature type="compositionally biased region" description="Polar residues" evidence="3">
    <location>
        <begin position="508"/>
        <end position="518"/>
    </location>
</feature>
<keyword evidence="5" id="KW-1185">Reference proteome</keyword>
<protein>
    <recommendedName>
        <fullName evidence="6">Disks large-associated protein 1</fullName>
    </recommendedName>
</protein>
<feature type="compositionally biased region" description="Polar residues" evidence="3">
    <location>
        <begin position="281"/>
        <end position="290"/>
    </location>
</feature>
<feature type="coiled-coil region" evidence="2">
    <location>
        <begin position="331"/>
        <end position="361"/>
    </location>
</feature>
<evidence type="ECO:0000313" key="5">
    <source>
        <dbReference type="Proteomes" id="UP001461498"/>
    </source>
</evidence>
<keyword evidence="2" id="KW-0175">Coiled coil</keyword>
<feature type="region of interest" description="Disordered" evidence="3">
    <location>
        <begin position="158"/>
        <end position="180"/>
    </location>
</feature>
<dbReference type="GO" id="GO:0060090">
    <property type="term" value="F:molecular adaptor activity"/>
    <property type="evidence" value="ECO:0007669"/>
    <property type="project" value="TreeGrafter"/>
</dbReference>
<dbReference type="GO" id="GO:0023052">
    <property type="term" value="P:signaling"/>
    <property type="evidence" value="ECO:0007669"/>
    <property type="project" value="InterPro"/>
</dbReference>
<evidence type="ECO:0000313" key="4">
    <source>
        <dbReference type="EMBL" id="KAK9503487.1"/>
    </source>
</evidence>
<sequence length="518" mass="57739">MMVAPDNLMESPMDRAASKGTDIPSQSSSEQCTDNKEELTEAPRLPSYVPLACCISGYTTLSYDSKQRQNLRSRPVSPLRPESYQNVMYTSEGGKYLLPEPTNLNQNMQTEGKGVDVLNGVSGLHSPRHVASISLAQESRSFSSSIVSESYSYSSSRYSRTSTTTSSFSTNTTTTNGNASASRLITPTKFTEQLSPSSFIVQRVERLYGPGALAQGFYSPRKSTTTVSNNKSTVTTTKDISSNNNDDDQIKSDSSLPVLKLLRPEFRAQLTVANRKLRTTSIPEKLSSSPYEDIKPEEKRKNSSDQVDATALINNVTIQPLVETKDGHYFLKILKENVDRLEKLAEEAEKELTELESEEGCGILRAAAGKARLLVAQKLKQFEGLCYKNIKQSKDEDFPTTNEDLAGFWDMVMIQITEVFTQFEQIEKMRKNDWKNIESIIAEKLAIRPSQITPNKQQTSRPSSAAVKKTTTQVDSGSKSSASKARDEARRKMIEERRKAMKEKQNKEVNNSDTVFVL</sequence>
<feature type="region of interest" description="Disordered" evidence="3">
    <location>
        <begin position="449"/>
        <end position="492"/>
    </location>
</feature>
<dbReference type="GO" id="GO:0099572">
    <property type="term" value="C:postsynaptic specialization"/>
    <property type="evidence" value="ECO:0007669"/>
    <property type="project" value="TreeGrafter"/>
</dbReference>
<comment type="similarity">
    <text evidence="1">Belongs to the SAPAP family.</text>
</comment>
<feature type="compositionally biased region" description="Low complexity" evidence="3">
    <location>
        <begin position="222"/>
        <end position="244"/>
    </location>
</feature>
<dbReference type="Proteomes" id="UP001461498">
    <property type="component" value="Unassembled WGS sequence"/>
</dbReference>
<dbReference type="GO" id="GO:0098978">
    <property type="term" value="C:glutamatergic synapse"/>
    <property type="evidence" value="ECO:0007669"/>
    <property type="project" value="TreeGrafter"/>
</dbReference>
<feature type="region of interest" description="Disordered" evidence="3">
    <location>
        <begin position="281"/>
        <end position="305"/>
    </location>
</feature>
<evidence type="ECO:0000256" key="3">
    <source>
        <dbReference type="SAM" id="MobiDB-lite"/>
    </source>
</evidence>
<dbReference type="PANTHER" id="PTHR12353">
    <property type="entry name" value="DISKS LARGE-ASSOCIATED PROTEIN DAP SAP90/PSD-95-ASSOCIATED PROTEIN"/>
    <property type="match status" value="1"/>
</dbReference>
<dbReference type="EMBL" id="JAPXFL010000007">
    <property type="protein sequence ID" value="KAK9503487.1"/>
    <property type="molecule type" value="Genomic_DNA"/>
</dbReference>